<dbReference type="InterPro" id="IPR008928">
    <property type="entry name" value="6-hairpin_glycosidase_sf"/>
</dbReference>
<dbReference type="Gene3D" id="1.50.10.10">
    <property type="match status" value="1"/>
</dbReference>
<reference evidence="4" key="1">
    <citation type="submission" date="2017-06" db="EMBL/GenBank/DDBJ databases">
        <title>Genome analysis of Fimbriiglobus ruber SP5, the first member of the order Planctomycetales with confirmed chitinolytic capability.</title>
        <authorList>
            <person name="Ravin N.V."/>
            <person name="Rakitin A.L."/>
            <person name="Ivanova A.A."/>
            <person name="Beletsky A.V."/>
            <person name="Kulichevskaya I.S."/>
            <person name="Mardanov A.V."/>
            <person name="Dedysh S.N."/>
        </authorList>
    </citation>
    <scope>NUCLEOTIDE SEQUENCE [LARGE SCALE GENOMIC DNA]</scope>
    <source>
        <strain evidence="4">SP5</strain>
    </source>
</reference>
<keyword evidence="4" id="KW-1185">Reference proteome</keyword>
<dbReference type="FunFam" id="1.50.10.10:FF:000073">
    <property type="entry name" value="Glycogen debranching enzyme, hypothetical (TreX-like)"/>
    <property type="match status" value="1"/>
</dbReference>
<dbReference type="PANTHER" id="PTHR10569">
    <property type="entry name" value="GLYCOGEN DEBRANCHING ENZYME"/>
    <property type="match status" value="1"/>
</dbReference>
<dbReference type="InterPro" id="IPR010401">
    <property type="entry name" value="AGL/Gdb1"/>
</dbReference>
<dbReference type="Pfam" id="PF12439">
    <property type="entry name" value="GDE_N"/>
    <property type="match status" value="1"/>
</dbReference>
<name>A0A225CZH9_9BACT</name>
<dbReference type="PANTHER" id="PTHR10569:SF2">
    <property type="entry name" value="GLYCOGEN DEBRANCHING ENZYME"/>
    <property type="match status" value="1"/>
</dbReference>
<dbReference type="NCBIfam" id="TIGR01561">
    <property type="entry name" value="gde_arch"/>
    <property type="match status" value="1"/>
</dbReference>
<gene>
    <name evidence="3" type="ORF">FRUB_09612</name>
</gene>
<dbReference type="InterPro" id="IPR024742">
    <property type="entry name" value="Glycogen_debranch_N"/>
</dbReference>
<dbReference type="SUPFAM" id="SSF48208">
    <property type="entry name" value="Six-hairpin glycosidases"/>
    <property type="match status" value="1"/>
</dbReference>
<comment type="caution">
    <text evidence="3">The sequence shown here is derived from an EMBL/GenBank/DDBJ whole genome shotgun (WGS) entry which is preliminary data.</text>
</comment>
<dbReference type="InterPro" id="IPR012341">
    <property type="entry name" value="6hp_glycosidase-like_sf"/>
</dbReference>
<protein>
    <submittedName>
        <fullName evidence="3">Glycogen debranching enzyme-related protein</fullName>
    </submittedName>
</protein>
<dbReference type="GO" id="GO:0004135">
    <property type="term" value="F:amylo-alpha-1,6-glucosidase activity"/>
    <property type="evidence" value="ECO:0007669"/>
    <property type="project" value="InterPro"/>
</dbReference>
<feature type="domain" description="Glycogen debranching enzyme C-terminal" evidence="1">
    <location>
        <begin position="318"/>
        <end position="685"/>
    </location>
</feature>
<dbReference type="GO" id="GO:0004134">
    <property type="term" value="F:4-alpha-glucanotransferase activity"/>
    <property type="evidence" value="ECO:0007669"/>
    <property type="project" value="InterPro"/>
</dbReference>
<evidence type="ECO:0000259" key="2">
    <source>
        <dbReference type="Pfam" id="PF12439"/>
    </source>
</evidence>
<dbReference type="RefSeq" id="WP_088260019.1">
    <property type="nucleotide sequence ID" value="NZ_NIDE01000019.1"/>
</dbReference>
<dbReference type="AlphaFoldDB" id="A0A225CZH9"/>
<proteinExistence type="predicted"/>
<evidence type="ECO:0000313" key="4">
    <source>
        <dbReference type="Proteomes" id="UP000214646"/>
    </source>
</evidence>
<dbReference type="GO" id="GO:0005980">
    <property type="term" value="P:glycogen catabolic process"/>
    <property type="evidence" value="ECO:0007669"/>
    <property type="project" value="InterPro"/>
</dbReference>
<dbReference type="Proteomes" id="UP000214646">
    <property type="component" value="Unassembled WGS sequence"/>
</dbReference>
<dbReference type="EMBL" id="NIDE01000019">
    <property type="protein sequence ID" value="OWK34770.1"/>
    <property type="molecule type" value="Genomic_DNA"/>
</dbReference>
<dbReference type="InterPro" id="IPR032790">
    <property type="entry name" value="GDE_C"/>
</dbReference>
<evidence type="ECO:0000259" key="1">
    <source>
        <dbReference type="Pfam" id="PF06202"/>
    </source>
</evidence>
<dbReference type="InterPro" id="IPR006451">
    <property type="entry name" value="Glycogen_debranch_arc"/>
</dbReference>
<dbReference type="Pfam" id="PF06202">
    <property type="entry name" value="GDE_C"/>
    <property type="match status" value="1"/>
</dbReference>
<dbReference type="OrthoDB" id="9761875at2"/>
<sequence>MPATLTAPSPKVIALDGSVPVRSIAGGDLGLLLDREWLVTNGLGGYACGTLVGVSTRRYHGHLIAAHAAPLGRVMMLNHLTEQFRFPDWSAVAVGGTERAGRTGDIHGAHVLTEFRLEMGLPVWRYEAHGHVLEKRVFMPYRRNTTHITYRLLEGSGPVRVKLRPSVHFRGHDAPVVDLPEERPYVLTACEGRYEFSGGAPGFPILRLLMDGESPAFTLDGRREPDVFYRVEENRGYEGVGSLWSPGLFRVNLRAGQDVTLTASTESWDAITALTADQGRAAELDRRTRLVAVSAPAARTGLGAELVLAADQFIITPAGRVEDSARAHAGGDEARTVIAGYHWFTDWGRDTMISLEGLTLTTGRQTEAGYILRTFAGHVKDGLIPNYFPDHEKEGVYHTADATLWFFHALDRYTRTTGETATLRSLLPTLKDIVAHHQKGTRFGIGVDPRDGLLRQGAPGYQLTWMDAKVGDWVVTPRRGKAVEINALWYNALRLLEGWLREAKDEAAGEIGKAADRARSSFNERYWCEKQNGLFDVIDGENGTDDDACRPNQIFAISLPNPVLDKSRWETVLETVRTRLLTPVGLRSLAPGHPDYKSRYYGDLRSRDAAYHQGTVWAWLIGPFIDAWLRVHPSDHAKCRKWLAGFDEHLSEACIGSISEVFDADAPYTARGCVAQAWSVAEVLRCWVLTEPDHERMRGV</sequence>
<evidence type="ECO:0000313" key="3">
    <source>
        <dbReference type="EMBL" id="OWK34770.1"/>
    </source>
</evidence>
<feature type="domain" description="Glycogen debranching enzyme bacterial and archaeal type N-terminal" evidence="2">
    <location>
        <begin position="35"/>
        <end position="260"/>
    </location>
</feature>
<organism evidence="3 4">
    <name type="scientific">Fimbriiglobus ruber</name>
    <dbReference type="NCBI Taxonomy" id="1908690"/>
    <lineage>
        <taxon>Bacteria</taxon>
        <taxon>Pseudomonadati</taxon>
        <taxon>Planctomycetota</taxon>
        <taxon>Planctomycetia</taxon>
        <taxon>Gemmatales</taxon>
        <taxon>Gemmataceae</taxon>
        <taxon>Fimbriiglobus</taxon>
    </lineage>
</organism>
<accession>A0A225CZH9</accession>